<sequence>INPKTKMIEIIELINLLLIFINLTK</sequence>
<evidence type="ECO:0000313" key="1">
    <source>
        <dbReference type="EMBL" id="KKW37026.1"/>
    </source>
</evidence>
<dbReference type="EMBL" id="LCRN01000004">
    <property type="protein sequence ID" value="KKW37026.1"/>
    <property type="molecule type" value="Genomic_DNA"/>
</dbReference>
<evidence type="ECO:0000313" key="2">
    <source>
        <dbReference type="Proteomes" id="UP000033865"/>
    </source>
</evidence>
<feature type="non-terminal residue" evidence="1">
    <location>
        <position position="1"/>
    </location>
</feature>
<reference evidence="1 2" key="1">
    <citation type="journal article" date="2015" name="Nature">
        <title>rRNA introns, odd ribosomes, and small enigmatic genomes across a large radiation of phyla.</title>
        <authorList>
            <person name="Brown C.T."/>
            <person name="Hug L.A."/>
            <person name="Thomas B.C."/>
            <person name="Sharon I."/>
            <person name="Castelle C.J."/>
            <person name="Singh A."/>
            <person name="Wilkins M.J."/>
            <person name="Williams K.H."/>
            <person name="Banfield J.F."/>
        </authorList>
    </citation>
    <scope>NUCLEOTIDE SEQUENCE [LARGE SCALE GENOMIC DNA]</scope>
</reference>
<organism evidence="1 2">
    <name type="scientific">Candidatus Uhrbacteria bacterium GW2011_GWC2_53_7</name>
    <dbReference type="NCBI Taxonomy" id="1618986"/>
    <lineage>
        <taxon>Bacteria</taxon>
        <taxon>Candidatus Uhriibacteriota</taxon>
    </lineage>
</organism>
<accession>A0A0G1Y1B9</accession>
<gene>
    <name evidence="1" type="ORF">UY82_C0004G0021</name>
</gene>
<protein>
    <submittedName>
        <fullName evidence="1">Uncharacterized protein</fullName>
    </submittedName>
</protein>
<dbReference type="Proteomes" id="UP000033865">
    <property type="component" value="Unassembled WGS sequence"/>
</dbReference>
<proteinExistence type="predicted"/>
<name>A0A0G1Y1B9_9BACT</name>
<comment type="caution">
    <text evidence="1">The sequence shown here is derived from an EMBL/GenBank/DDBJ whole genome shotgun (WGS) entry which is preliminary data.</text>
</comment>
<dbReference type="AlphaFoldDB" id="A0A0G1Y1B9"/>